<dbReference type="InterPro" id="IPR050288">
    <property type="entry name" value="Cellulose_deg_GH3"/>
</dbReference>
<evidence type="ECO:0000256" key="2">
    <source>
        <dbReference type="ARBA" id="ARBA00004613"/>
    </source>
</evidence>
<feature type="domain" description="Glycoside hydrolase family 3 N-terminal" evidence="9">
    <location>
        <begin position="14"/>
        <end position="210"/>
    </location>
</feature>
<proteinExistence type="inferred from homology"/>
<comment type="catalytic activity">
    <reaction evidence="1">
        <text>Hydrolysis of terminal, non-reducing beta-D-glucosyl residues with release of beta-D-glucose.</text>
        <dbReference type="EC" id="3.2.1.21"/>
    </reaction>
</comment>
<dbReference type="EC" id="3.2.1.21" evidence="4"/>
<dbReference type="InterPro" id="IPR017853">
    <property type="entry name" value="GH"/>
</dbReference>
<dbReference type="Proteomes" id="UP001141327">
    <property type="component" value="Unassembled WGS sequence"/>
</dbReference>
<dbReference type="PRINTS" id="PR00133">
    <property type="entry name" value="GLHYDRLASE3"/>
</dbReference>
<evidence type="ECO:0000256" key="5">
    <source>
        <dbReference type="ARBA" id="ARBA00022525"/>
    </source>
</evidence>
<evidence type="ECO:0000256" key="6">
    <source>
        <dbReference type="ARBA" id="ARBA00022729"/>
    </source>
</evidence>
<keyword evidence="11" id="KW-1185">Reference proteome</keyword>
<accession>A0ABQ8UF11</accession>
<name>A0ABQ8UF11_9EUKA</name>
<protein>
    <recommendedName>
        <fullName evidence="4">beta-glucosidase</fullName>
        <ecNumber evidence="4">3.2.1.21</ecNumber>
    </recommendedName>
</protein>
<keyword evidence="7" id="KW-0378">Hydrolase</keyword>
<dbReference type="PANTHER" id="PTHR42715">
    <property type="entry name" value="BETA-GLUCOSIDASE"/>
    <property type="match status" value="1"/>
</dbReference>
<dbReference type="Gene3D" id="3.20.20.300">
    <property type="entry name" value="Glycoside hydrolase, family 3, N-terminal domain"/>
    <property type="match status" value="1"/>
</dbReference>
<dbReference type="PANTHER" id="PTHR42715:SF12">
    <property type="entry name" value="BETA-GLUCOSIDASE G-RELATED"/>
    <property type="match status" value="1"/>
</dbReference>
<comment type="caution">
    <text evidence="10">The sequence shown here is derived from an EMBL/GenBank/DDBJ whole genome shotgun (WGS) entry which is preliminary data.</text>
</comment>
<evidence type="ECO:0000256" key="8">
    <source>
        <dbReference type="ARBA" id="ARBA00024983"/>
    </source>
</evidence>
<keyword evidence="5" id="KW-0964">Secreted</keyword>
<comment type="function">
    <text evidence="8">Beta-glucosidases are one of a number of cellulolytic enzymes involved in the degradation of cellulosic biomass. Catalyzes the last step releasing glucose from the inhibitory cellobiose.</text>
</comment>
<keyword evidence="6" id="KW-0732">Signal</keyword>
<dbReference type="Pfam" id="PF00933">
    <property type="entry name" value="Glyco_hydro_3"/>
    <property type="match status" value="1"/>
</dbReference>
<dbReference type="SUPFAM" id="SSF51445">
    <property type="entry name" value="(Trans)glycosidases"/>
    <property type="match status" value="1"/>
</dbReference>
<sequence length="262" mass="28403">MVHGTWGAYAGVVPANNRLGIPAIHLQDGPQGVGDNVEEVTCWPSALTVAASWDPEMMHAFASAMAVEQKTKGTNVLLGPMVNIARVPQAGRNFESMGEDPYFAAIMGAANIQGIQSQGILGCLKHWALNDQEQDRADIDVNVDERTAHELYFPAFEAAIKAGVGTVMCSYNKVNGTYVCENKALLTRELRDRMGFQGWVMSDWYATHSSTTAALAGLDQEMPGFGYFGTRLSDDIKNGIVRQAPPPGHTQTHTGHLICRPK</sequence>
<dbReference type="InterPro" id="IPR001764">
    <property type="entry name" value="Glyco_hydro_3_N"/>
</dbReference>
<evidence type="ECO:0000259" key="9">
    <source>
        <dbReference type="Pfam" id="PF00933"/>
    </source>
</evidence>
<evidence type="ECO:0000313" key="11">
    <source>
        <dbReference type="Proteomes" id="UP001141327"/>
    </source>
</evidence>
<comment type="subcellular location">
    <subcellularLocation>
        <location evidence="2">Secreted</location>
    </subcellularLocation>
</comment>
<evidence type="ECO:0000313" key="10">
    <source>
        <dbReference type="EMBL" id="KAJ4457843.1"/>
    </source>
</evidence>
<evidence type="ECO:0000256" key="1">
    <source>
        <dbReference type="ARBA" id="ARBA00000448"/>
    </source>
</evidence>
<evidence type="ECO:0000256" key="4">
    <source>
        <dbReference type="ARBA" id="ARBA00012744"/>
    </source>
</evidence>
<gene>
    <name evidence="10" type="ORF">PAPYR_6517</name>
</gene>
<comment type="similarity">
    <text evidence="3">Belongs to the glycosyl hydrolase 3 family.</text>
</comment>
<reference evidence="10" key="1">
    <citation type="journal article" date="2022" name="bioRxiv">
        <title>Genomics of Preaxostyla Flagellates Illuminates Evolutionary Transitions and the Path Towards Mitochondrial Loss.</title>
        <authorList>
            <person name="Novak L.V.F."/>
            <person name="Treitli S.C."/>
            <person name="Pyrih J."/>
            <person name="Halakuc P."/>
            <person name="Pipaliya S.V."/>
            <person name="Vacek V."/>
            <person name="Brzon O."/>
            <person name="Soukal P."/>
            <person name="Eme L."/>
            <person name="Dacks J.B."/>
            <person name="Karnkowska A."/>
            <person name="Elias M."/>
            <person name="Hampl V."/>
        </authorList>
    </citation>
    <scope>NUCLEOTIDE SEQUENCE</scope>
    <source>
        <strain evidence="10">RCP-MX</strain>
    </source>
</reference>
<dbReference type="EMBL" id="JAPMOS010000038">
    <property type="protein sequence ID" value="KAJ4457843.1"/>
    <property type="molecule type" value="Genomic_DNA"/>
</dbReference>
<evidence type="ECO:0000256" key="7">
    <source>
        <dbReference type="ARBA" id="ARBA00022801"/>
    </source>
</evidence>
<organism evidence="10 11">
    <name type="scientific">Paratrimastix pyriformis</name>
    <dbReference type="NCBI Taxonomy" id="342808"/>
    <lineage>
        <taxon>Eukaryota</taxon>
        <taxon>Metamonada</taxon>
        <taxon>Preaxostyla</taxon>
        <taxon>Paratrimastigidae</taxon>
        <taxon>Paratrimastix</taxon>
    </lineage>
</organism>
<evidence type="ECO:0000256" key="3">
    <source>
        <dbReference type="ARBA" id="ARBA00005336"/>
    </source>
</evidence>
<dbReference type="InterPro" id="IPR036962">
    <property type="entry name" value="Glyco_hydro_3_N_sf"/>
</dbReference>